<feature type="region of interest" description="Disordered" evidence="6">
    <location>
        <begin position="550"/>
        <end position="626"/>
    </location>
</feature>
<keyword evidence="5" id="KW-0963">Cytoplasm</keyword>
<feature type="domain" description="PH" evidence="7">
    <location>
        <begin position="649"/>
        <end position="755"/>
    </location>
</feature>
<feature type="compositionally biased region" description="Polar residues" evidence="6">
    <location>
        <begin position="583"/>
        <end position="599"/>
    </location>
</feature>
<dbReference type="PANTHER" id="PTHR23180">
    <property type="entry name" value="CENTAURIN/ARF"/>
    <property type="match status" value="1"/>
</dbReference>
<dbReference type="Pfam" id="PF00169">
    <property type="entry name" value="PH"/>
    <property type="match status" value="1"/>
</dbReference>
<keyword evidence="5" id="KW-0343">GTPase activation</keyword>
<dbReference type="PANTHER" id="PTHR23180:SF160">
    <property type="entry name" value="ADP-RIBOSYLATION FACTOR GTPASE-ACTIVATING PROTEIN EFFECTOR PROTEIN 1"/>
    <property type="match status" value="1"/>
</dbReference>
<dbReference type="InterPro" id="IPR037278">
    <property type="entry name" value="ARFGAP/RecO"/>
</dbReference>
<feature type="compositionally biased region" description="Basic and acidic residues" evidence="6">
    <location>
        <begin position="1111"/>
        <end position="1120"/>
    </location>
</feature>
<dbReference type="InterPro" id="IPR045258">
    <property type="entry name" value="ACAP1/2/3-like"/>
</dbReference>
<feature type="domain" description="Arf-GAP" evidence="8">
    <location>
        <begin position="830"/>
        <end position="954"/>
    </location>
</feature>
<evidence type="ECO:0000256" key="3">
    <source>
        <dbReference type="ARBA" id="ARBA00022833"/>
    </source>
</evidence>
<dbReference type="GO" id="GO:0005096">
    <property type="term" value="F:GTPase activator activity"/>
    <property type="evidence" value="ECO:0007669"/>
    <property type="project" value="UniProtKB-KW"/>
</dbReference>
<organism evidence="9 10">
    <name type="scientific">Coniochaeta ligniaria NRRL 30616</name>
    <dbReference type="NCBI Taxonomy" id="1408157"/>
    <lineage>
        <taxon>Eukaryota</taxon>
        <taxon>Fungi</taxon>
        <taxon>Dikarya</taxon>
        <taxon>Ascomycota</taxon>
        <taxon>Pezizomycotina</taxon>
        <taxon>Sordariomycetes</taxon>
        <taxon>Sordariomycetidae</taxon>
        <taxon>Coniochaetales</taxon>
        <taxon>Coniochaetaceae</taxon>
        <taxon>Coniochaeta</taxon>
    </lineage>
</organism>
<reference evidence="9 10" key="1">
    <citation type="submission" date="2016-10" db="EMBL/GenBank/DDBJ databases">
        <title>Draft genome sequence of Coniochaeta ligniaria NRRL30616, a lignocellulolytic fungus for bioabatement of inhibitors in plant biomass hydrolysates.</title>
        <authorList>
            <consortium name="DOE Joint Genome Institute"/>
            <person name="Jimenez D.J."/>
            <person name="Hector R.E."/>
            <person name="Riley R."/>
            <person name="Sun H."/>
            <person name="Grigoriev I.V."/>
            <person name="Van Elsas J.D."/>
            <person name="Nichols N.N."/>
        </authorList>
    </citation>
    <scope>NUCLEOTIDE SEQUENCE [LARGE SCALE GENOMIC DNA]</scope>
    <source>
        <strain evidence="9 10">NRRL 30616</strain>
    </source>
</reference>
<dbReference type="SUPFAM" id="SSF103657">
    <property type="entry name" value="BAR/IMD domain-like"/>
    <property type="match status" value="1"/>
</dbReference>
<dbReference type="InterPro" id="IPR027267">
    <property type="entry name" value="AH/BAR_dom_sf"/>
</dbReference>
<dbReference type="Pfam" id="PF16746">
    <property type="entry name" value="BAR_3"/>
    <property type="match status" value="1"/>
</dbReference>
<keyword evidence="10" id="KW-1185">Reference proteome</keyword>
<dbReference type="GO" id="GO:0006891">
    <property type="term" value="P:intra-Golgi vesicle-mediated transport"/>
    <property type="evidence" value="ECO:0007669"/>
    <property type="project" value="TreeGrafter"/>
</dbReference>
<evidence type="ECO:0000256" key="4">
    <source>
        <dbReference type="PROSITE-ProRule" id="PRU00288"/>
    </source>
</evidence>
<sequence>MGNVTSRPDEPAALYLRDQNRLSISSLVISSPRKRTSVNIVPNAFPAARVSASRPPGDNYPLEYVQDAEVPFSAGGPAFILKLSNDDELIFTFTFVIRQSQQALAPPSDSVEPLPSADTQINGLTYVYASTPREVETLVTREFQADPNLHKNSNVELVGDYSTGGSPSVTFEWSWKWKPPKNTEDKGGGWRNSCSFVEYDQRNHRLHTLASFSFWVSNVSPYLSQPSSPVPQFYLNAAPPKVRVVSAQSIESRTSIAEQVEPGSPLVAAHDPSNGVSPHPLQPAAPKEPIKVDVSCPRPGEDMTVADDGPVFRATIKALELKTGNMRSSMKNVMRKAEQAQVAQNKANDAFVEFIDALKEAASTNANAVQPAIDHYFDKIAREILLYERQNAQNLQKIFVDPLNKLYNFDIKQAEAKKRDFEEESKDYYSYMSRYLGQRQDSVKTKKLADSDSKYQSKRRNFELKRFDYSSFMQDLSGGRKEQEVLSYLTKYADAQARAFLNVAKRVDSLLPELEALSNEVQQADKEYQYQRREREEKRRLLEKSNPIYNEPEPVVSVTGPVQTPVPNGNSSTSDTDLGRADSTGSLLKGTPSTTSSATIVAGDMSRSPGSLTHHTSVGSPVQSSKFKGIRDLEERDLTQLSNAEKNGTQRKEGLLWSLNRPGGHVDLRAPNKQGWHKFWIVLDQGKLSEYSNWKQKLDLHMDPIDLRVASVREARNAERRFCFEVITPQFRRVYQATSEEDMNSWITSINNALQSAVESRTSHFKPAAPPHESTFNKIGSILTGKSPSTGHNSHHHASVAAAAVPQRRITVGARPSTARGSSYESDDGDKLLLSLRKHDEGNSWCADCGSSSRVEWVSINLAIIICIECSGIHRSLGTHISKIRSLTLDTNSFTDDIIDLLHQVGNRVANMVWEARLDPALKLTAQANREQRLKFITAKYVDRAYVEPISPTLSRYPTPDETLLAAIKKNEIQDVIYALALGANPNVTDKSRGTHAVFLALAAVRPASPSPSPSPSPSSRSSHHSGGAAIEKPVFPVAELLVQNGAEIPAQLPAFPLSQAAQLYIETKRALRAGTSAMSPNMSISHDGVGSMAHGSSSTTLAPSASVSDRLSRDREARLLKRSSQGGKLAKTPISERYER</sequence>
<dbReference type="EMBL" id="KV875093">
    <property type="protein sequence ID" value="OIW34764.1"/>
    <property type="molecule type" value="Genomic_DNA"/>
</dbReference>
<dbReference type="GO" id="GO:0005768">
    <property type="term" value="C:endosome"/>
    <property type="evidence" value="ECO:0007669"/>
    <property type="project" value="TreeGrafter"/>
</dbReference>
<protein>
    <recommendedName>
        <fullName evidence="5">ADP-ribosylation factor GTPase-activating protein</fullName>
    </recommendedName>
</protein>
<dbReference type="SUPFAM" id="SSF57863">
    <property type="entry name" value="ArfGap/RecO-like zinc finger"/>
    <property type="match status" value="1"/>
</dbReference>
<feature type="compositionally biased region" description="Polar residues" evidence="6">
    <location>
        <begin position="560"/>
        <end position="576"/>
    </location>
</feature>
<evidence type="ECO:0000313" key="9">
    <source>
        <dbReference type="EMBL" id="OIW34764.1"/>
    </source>
</evidence>
<dbReference type="PROSITE" id="PS50003">
    <property type="entry name" value="PH_DOMAIN"/>
    <property type="match status" value="1"/>
</dbReference>
<dbReference type="Gene3D" id="1.10.220.150">
    <property type="entry name" value="Arf GTPase activating protein"/>
    <property type="match status" value="1"/>
</dbReference>
<dbReference type="InterPro" id="IPR038508">
    <property type="entry name" value="ArfGAP_dom_sf"/>
</dbReference>
<dbReference type="PROSITE" id="PS50115">
    <property type="entry name" value="ARFGAP"/>
    <property type="match status" value="1"/>
</dbReference>
<evidence type="ECO:0000256" key="6">
    <source>
        <dbReference type="SAM" id="MobiDB-lite"/>
    </source>
</evidence>
<gene>
    <name evidence="9" type="ORF">CONLIGDRAFT_21517</name>
</gene>
<dbReference type="CDD" id="cd07608">
    <property type="entry name" value="BAR_ArfGAP_fungi"/>
    <property type="match status" value="1"/>
</dbReference>
<feature type="region of interest" description="Disordered" evidence="6">
    <location>
        <begin position="1089"/>
        <end position="1141"/>
    </location>
</feature>
<evidence type="ECO:0000256" key="1">
    <source>
        <dbReference type="ARBA" id="ARBA00022723"/>
    </source>
</evidence>
<dbReference type="SMART" id="SM00233">
    <property type="entry name" value="PH"/>
    <property type="match status" value="1"/>
</dbReference>
<feature type="compositionally biased region" description="Polar residues" evidence="6">
    <location>
        <begin position="608"/>
        <end position="626"/>
    </location>
</feature>
<dbReference type="InterPro" id="IPR001849">
    <property type="entry name" value="PH_domain"/>
</dbReference>
<feature type="compositionally biased region" description="Low complexity" evidence="6">
    <location>
        <begin position="1018"/>
        <end position="1028"/>
    </location>
</feature>
<dbReference type="GO" id="GO:0008270">
    <property type="term" value="F:zinc ion binding"/>
    <property type="evidence" value="ECO:0007669"/>
    <property type="project" value="UniProtKB-KW"/>
</dbReference>
<dbReference type="Proteomes" id="UP000182658">
    <property type="component" value="Unassembled WGS sequence"/>
</dbReference>
<dbReference type="Pfam" id="PF01412">
    <property type="entry name" value="ArfGap"/>
    <property type="match status" value="1"/>
</dbReference>
<dbReference type="Gene3D" id="2.30.29.30">
    <property type="entry name" value="Pleckstrin-homology domain (PH domain)/Phosphotyrosine-binding domain (PTB)"/>
    <property type="match status" value="1"/>
</dbReference>
<evidence type="ECO:0000256" key="5">
    <source>
        <dbReference type="RuleBase" id="RU369028"/>
    </source>
</evidence>
<dbReference type="SUPFAM" id="SSF50729">
    <property type="entry name" value="PH domain-like"/>
    <property type="match status" value="1"/>
</dbReference>
<dbReference type="InParanoid" id="A0A1J7JZA4"/>
<dbReference type="SMART" id="SM00105">
    <property type="entry name" value="ArfGap"/>
    <property type="match status" value="1"/>
</dbReference>
<keyword evidence="3 5" id="KW-0862">Zinc</keyword>
<feature type="compositionally biased region" description="Polar residues" evidence="6">
    <location>
        <begin position="1095"/>
        <end position="1110"/>
    </location>
</feature>
<accession>A0A1J7JZA4</accession>
<feature type="region of interest" description="Disordered" evidence="6">
    <location>
        <begin position="1008"/>
        <end position="1028"/>
    </location>
</feature>
<comment type="subcellular location">
    <subcellularLocation>
        <location evidence="5">Cytoplasm</location>
    </subcellularLocation>
</comment>
<dbReference type="AlphaFoldDB" id="A0A1J7JZA4"/>
<dbReference type="InterPro" id="IPR001164">
    <property type="entry name" value="ArfGAP_dom"/>
</dbReference>
<keyword evidence="5" id="KW-0040">ANK repeat</keyword>
<dbReference type="CDD" id="cd08204">
    <property type="entry name" value="ArfGap"/>
    <property type="match status" value="1"/>
</dbReference>
<dbReference type="InterPro" id="IPR004148">
    <property type="entry name" value="BAR_dom"/>
</dbReference>
<evidence type="ECO:0000259" key="8">
    <source>
        <dbReference type="PROSITE" id="PS50115"/>
    </source>
</evidence>
<dbReference type="GO" id="GO:0005802">
    <property type="term" value="C:trans-Golgi network"/>
    <property type="evidence" value="ECO:0007669"/>
    <property type="project" value="TreeGrafter"/>
</dbReference>
<dbReference type="Gene3D" id="1.20.1270.60">
    <property type="entry name" value="Arfaptin homology (AH) domain/BAR domain"/>
    <property type="match status" value="1"/>
</dbReference>
<keyword evidence="5" id="KW-0677">Repeat</keyword>
<dbReference type="FunFam" id="1.10.220.150:FF:000017">
    <property type="entry name" value="ARF GTPase activator (Csx2), putative"/>
    <property type="match status" value="1"/>
</dbReference>
<dbReference type="OrthoDB" id="10266696at2759"/>
<evidence type="ECO:0000256" key="2">
    <source>
        <dbReference type="ARBA" id="ARBA00022771"/>
    </source>
</evidence>
<evidence type="ECO:0000313" key="10">
    <source>
        <dbReference type="Proteomes" id="UP000182658"/>
    </source>
</evidence>
<comment type="function">
    <text evidence="5">GTPase-activating protein for the ADP ribosylation factor family.</text>
</comment>
<dbReference type="FunFam" id="1.20.1270.60:FF:000051">
    <property type="entry name" value="ARF GTPase activator (Csx2)"/>
    <property type="match status" value="1"/>
</dbReference>
<dbReference type="FunFam" id="2.30.29.30:FF:000252">
    <property type="entry name" value="ARF GTPase activator (Csx2)"/>
    <property type="match status" value="1"/>
</dbReference>
<name>A0A1J7JZA4_9PEZI</name>
<keyword evidence="2 4" id="KW-0863">Zinc-finger</keyword>
<evidence type="ECO:0000259" key="7">
    <source>
        <dbReference type="PROSITE" id="PS50003"/>
    </source>
</evidence>
<dbReference type="InterPro" id="IPR011993">
    <property type="entry name" value="PH-like_dom_sf"/>
</dbReference>
<dbReference type="STRING" id="1408157.A0A1J7JZA4"/>
<keyword evidence="1 5" id="KW-0479">Metal-binding</keyword>
<proteinExistence type="predicted"/>